<dbReference type="PANTHER" id="PTHR43649">
    <property type="entry name" value="ARABINOSE-BINDING PROTEIN-RELATED"/>
    <property type="match status" value="1"/>
</dbReference>
<organism evidence="1 2">
    <name type="scientific">Microlunatus ginsengisoli</name>
    <dbReference type="NCBI Taxonomy" id="363863"/>
    <lineage>
        <taxon>Bacteria</taxon>
        <taxon>Bacillati</taxon>
        <taxon>Actinomycetota</taxon>
        <taxon>Actinomycetes</taxon>
        <taxon>Propionibacteriales</taxon>
        <taxon>Propionibacteriaceae</taxon>
        <taxon>Microlunatus</taxon>
    </lineage>
</organism>
<accession>A0ABP7AND1</accession>
<reference evidence="2" key="1">
    <citation type="journal article" date="2019" name="Int. J. Syst. Evol. Microbiol.">
        <title>The Global Catalogue of Microorganisms (GCM) 10K type strain sequencing project: providing services to taxonomists for standard genome sequencing and annotation.</title>
        <authorList>
            <consortium name="The Broad Institute Genomics Platform"/>
            <consortium name="The Broad Institute Genome Sequencing Center for Infectious Disease"/>
            <person name="Wu L."/>
            <person name="Ma J."/>
        </authorList>
    </citation>
    <scope>NUCLEOTIDE SEQUENCE [LARGE SCALE GENOMIC DNA]</scope>
    <source>
        <strain evidence="2">JCM 16929</strain>
    </source>
</reference>
<dbReference type="InterPro" id="IPR006311">
    <property type="entry name" value="TAT_signal"/>
</dbReference>
<dbReference type="EMBL" id="BAABAB010000044">
    <property type="protein sequence ID" value="GAA3636901.1"/>
    <property type="molecule type" value="Genomic_DNA"/>
</dbReference>
<comment type="caution">
    <text evidence="1">The sequence shown here is derived from an EMBL/GenBank/DDBJ whole genome shotgun (WGS) entry which is preliminary data.</text>
</comment>
<protein>
    <submittedName>
        <fullName evidence="1">Extracellular solute-binding protein</fullName>
    </submittedName>
</protein>
<evidence type="ECO:0000313" key="2">
    <source>
        <dbReference type="Proteomes" id="UP001501490"/>
    </source>
</evidence>
<sequence length="454" mass="48786">MAGPGFRSQSVSRRTFLRGALGTAAGISLAGGLSGCGTAVGAGLFGSELSPGTVTFWNLFGGGDGARLQTMLQTYADQHGGPDSLQAATFTWGNPYYTKVTLATIGGAPPDVAVSHLTREKNLARAGLLTEITDDMLALVGLKPSDFNAKAWENQKVDGKSFAIPLDTHPFVLYYNTDVCEKAGLLNSDGSLKEIKGTQGWEDALKAGKEVTGAYGASVATVSELATPWRWFQTLYSQRDGNTPWLGDGGQKLTYNKELTLDTMHWMQKLTTSGLMPTTTDYAGSQTLMFTGQSAFYLQGEWEITTAQSIKGLNFGIVPVPTFYDTQAEQADSHTFVLPRMDRTDDQVLRAMTFIKSMLDQSMTWAQGGHIPGYLPTLNSAEYKALRPQSNYARAADTVVYDAEAWYSGSGSTFENTVGAQLGLVLQGLTSPEDGLATARQLLTTYTNTPSPLT</sequence>
<dbReference type="Proteomes" id="UP001501490">
    <property type="component" value="Unassembled WGS sequence"/>
</dbReference>
<gene>
    <name evidence="1" type="ORF">GCM10022236_44260</name>
</gene>
<dbReference type="RefSeq" id="WP_344808682.1">
    <property type="nucleotide sequence ID" value="NZ_BAABAB010000044.1"/>
</dbReference>
<dbReference type="PANTHER" id="PTHR43649:SF14">
    <property type="entry name" value="BLR3389 PROTEIN"/>
    <property type="match status" value="1"/>
</dbReference>
<name>A0ABP7AND1_9ACTN</name>
<dbReference type="InterPro" id="IPR050490">
    <property type="entry name" value="Bact_solute-bd_prot1"/>
</dbReference>
<dbReference type="InterPro" id="IPR006059">
    <property type="entry name" value="SBP"/>
</dbReference>
<dbReference type="SUPFAM" id="SSF53850">
    <property type="entry name" value="Periplasmic binding protein-like II"/>
    <property type="match status" value="1"/>
</dbReference>
<proteinExistence type="predicted"/>
<dbReference type="Pfam" id="PF01547">
    <property type="entry name" value="SBP_bac_1"/>
    <property type="match status" value="1"/>
</dbReference>
<keyword evidence="2" id="KW-1185">Reference proteome</keyword>
<dbReference type="Gene3D" id="3.40.190.10">
    <property type="entry name" value="Periplasmic binding protein-like II"/>
    <property type="match status" value="1"/>
</dbReference>
<evidence type="ECO:0000313" key="1">
    <source>
        <dbReference type="EMBL" id="GAA3636901.1"/>
    </source>
</evidence>
<dbReference type="PROSITE" id="PS51318">
    <property type="entry name" value="TAT"/>
    <property type="match status" value="1"/>
</dbReference>